<dbReference type="CDD" id="cd18578">
    <property type="entry name" value="ABC_6TM_Pgp_ABCB1_D2_like"/>
    <property type="match status" value="1"/>
</dbReference>
<evidence type="ECO:0000259" key="13">
    <source>
        <dbReference type="PROSITE" id="PS50929"/>
    </source>
</evidence>
<proteinExistence type="inferred from homology"/>
<feature type="compositionally biased region" description="Polar residues" evidence="10">
    <location>
        <begin position="1"/>
        <end position="11"/>
    </location>
</feature>
<evidence type="ECO:0000256" key="4">
    <source>
        <dbReference type="ARBA" id="ARBA00022692"/>
    </source>
</evidence>
<dbReference type="CDD" id="cd03249">
    <property type="entry name" value="ABC_MTABC3_MDL1_MDL2"/>
    <property type="match status" value="2"/>
</dbReference>
<feature type="transmembrane region" description="Helical" evidence="11">
    <location>
        <begin position="95"/>
        <end position="114"/>
    </location>
</feature>
<dbReference type="PROSITE" id="PS50893">
    <property type="entry name" value="ABC_TRANSPORTER_2"/>
    <property type="match status" value="2"/>
</dbReference>
<dbReference type="SUPFAM" id="SSF90123">
    <property type="entry name" value="ABC transporter transmembrane region"/>
    <property type="match status" value="3"/>
</dbReference>
<dbReference type="InterPro" id="IPR036640">
    <property type="entry name" value="ABC1_TM_sf"/>
</dbReference>
<evidence type="ECO:0000256" key="10">
    <source>
        <dbReference type="SAM" id="MobiDB-lite"/>
    </source>
</evidence>
<feature type="transmembrane region" description="Helical" evidence="11">
    <location>
        <begin position="747"/>
        <end position="767"/>
    </location>
</feature>
<evidence type="ECO:0000256" key="1">
    <source>
        <dbReference type="ARBA" id="ARBA00004141"/>
    </source>
</evidence>
<dbReference type="InterPro" id="IPR039421">
    <property type="entry name" value="Type_1_exporter"/>
</dbReference>
<comment type="subcellular location">
    <subcellularLocation>
        <location evidence="1">Membrane</location>
        <topology evidence="1">Multi-pass membrane protein</topology>
    </subcellularLocation>
</comment>
<feature type="region of interest" description="Disordered" evidence="10">
    <location>
        <begin position="1"/>
        <end position="25"/>
    </location>
</feature>
<reference evidence="14 15" key="1">
    <citation type="submission" date="2023-12" db="EMBL/GenBank/DDBJ databases">
        <title>A high-quality genome assembly for Dillenia turbinata (Dilleniales).</title>
        <authorList>
            <person name="Chanderbali A."/>
        </authorList>
    </citation>
    <scope>NUCLEOTIDE SEQUENCE [LARGE SCALE GENOMIC DNA]</scope>
    <source>
        <strain evidence="14">LSX21</strain>
        <tissue evidence="14">Leaf</tissue>
    </source>
</reference>
<dbReference type="InterPro" id="IPR017871">
    <property type="entry name" value="ABC_transporter-like_CS"/>
</dbReference>
<feature type="domain" description="ABC transmembrane type-1" evidence="13">
    <location>
        <begin position="47"/>
        <end position="335"/>
    </location>
</feature>
<feature type="domain" description="ABC transporter" evidence="12">
    <location>
        <begin position="370"/>
        <end position="632"/>
    </location>
</feature>
<evidence type="ECO:0000259" key="12">
    <source>
        <dbReference type="PROSITE" id="PS50893"/>
    </source>
</evidence>
<dbReference type="InterPro" id="IPR003593">
    <property type="entry name" value="AAA+_ATPase"/>
</dbReference>
<dbReference type="GO" id="GO:0090374">
    <property type="term" value="P:oligopeptide export from mitochondrion"/>
    <property type="evidence" value="ECO:0007669"/>
    <property type="project" value="TreeGrafter"/>
</dbReference>
<protein>
    <submittedName>
        <fullName evidence="14">ABC transporter-like, ATP-binding domain</fullName>
    </submittedName>
</protein>
<feature type="transmembrane region" description="Helical" evidence="11">
    <location>
        <begin position="274"/>
        <end position="295"/>
    </location>
</feature>
<evidence type="ECO:0000256" key="3">
    <source>
        <dbReference type="ARBA" id="ARBA00022448"/>
    </source>
</evidence>
<dbReference type="CDD" id="cd18577">
    <property type="entry name" value="ABC_6TM_Pgp_ABCB1_D1_like"/>
    <property type="match status" value="1"/>
</dbReference>
<dbReference type="SMART" id="SM00382">
    <property type="entry name" value="AAA"/>
    <property type="match status" value="2"/>
</dbReference>
<feature type="domain" description="ABC transporter" evidence="12">
    <location>
        <begin position="1052"/>
        <end position="1288"/>
    </location>
</feature>
<dbReference type="Gene3D" id="1.20.1560.10">
    <property type="entry name" value="ABC transporter type 1, transmembrane domain"/>
    <property type="match status" value="2"/>
</dbReference>
<keyword evidence="15" id="KW-1185">Reference proteome</keyword>
<dbReference type="PROSITE" id="PS00211">
    <property type="entry name" value="ABC_TRANSPORTER_1"/>
    <property type="match status" value="2"/>
</dbReference>
<dbReference type="InterPro" id="IPR011527">
    <property type="entry name" value="ABC1_TM_dom"/>
</dbReference>
<evidence type="ECO:0000256" key="7">
    <source>
        <dbReference type="ARBA" id="ARBA00022840"/>
    </source>
</evidence>
<sequence>MEMASNQSPDRNQPKEKEQMPSSRRKQKASFFRLFAAADTVDYMLMLFGSIGACIHGAALPVFFVLFGRMIDSLGHFASYPHRLSYEVSKHALDLIYLGLSMFASAWMGVAFWMQTGERQTARLRLKYLQSVLRKDISFFDTEARDENILFRISSDAILVQDAIGDKMGHALRYLCQFFVGFAVGFTSVWQLTLLTLAVVPLIAVAGGAYTVIISTISEKGEAAYAEAGNVAEEIISQVRTVYSYVGEERAVAEYSSSLNNALKLGKRTGFAKGVGVGFTFGLLFCAWALLLWYASILVRHGVTNGGKAFTTIINVIFSGFALGQAAPNLGAIAKGRAAVGNIISMIETDSNHSKTSDTGMVLPIVIGQIEFSQVCFAYPSRPDNTIFDNLNFTVSAGKSFAVVGPSGSGKSTIISLVQRFYDPSSGTYFHPGRTTFPPNQTYFRAHALPSTGKVMLDGHDLKHLQLKWLRGQMGLVSQEPALFATSIAGNILYGREDADMDQIIEAAKAANAHSFVQGLPNGYYTQVGEGGTQLSGGQKQRIAIARAVLRNPKILLLDEATSALDAESELVVQQALDAIMSSRTTIIVAHRLSTIRDVNTIIVLKNGQVVECGTHSELISKEGEYSNLVKLQVTEPIQSPSNCNSNGSSGLPRLIEAPQSQTHKEELEPTTIQLQPSVQNIVSESYGPTPSILELIKLNAPEWPFAVLGSVGATLAGMQAPLFALEITHMLTVFYSKDDSYIREEVRRVSLIFVGLAVITVPIYLFQHYFYTLMGECLTARVRLSMFSAILTNEVGWFDLEENSTGSLLSALAVDATLVRSSLSDRLSSIVHNIALTVTAFVIAFTLCWRVASVVCATFPVLIAASIAEELFPFLHLIPLIFVCVLCMHMQQLFLKGFGGDYSHAYSRATSVAREAITNIRTVAAFGAENRISSQFSCELDKPNKQALVRGHISGFCYGVSQLFAFCSYALGLWYASILIKHKESNFGDTIKSFMVLIITALAVSETLALTPDIVKGTQALGSVFAILRRETAINSNNPTAELANEIKGDIEFRNVSYSYPLRPDIRIFKDLSLTILAGNSLAIVGQSGSGKSSVISLILRFYDPTSGTILIDGNDIRHFNLRSLRLKIGLVQQEPALFSTTIYENIRYGKEEASEIEIMKAARAANAHGFISRMPEGYQTHVGDRGSLLSGGQKQRVAIARAILKDPSILLLDEATSALDTASEKLVQEALENLMEGRTTILVAHRLSTIRDADKIAVLQDGKVVEIGSHEQLVARPGSAYARLVSLQQEKVSTSS</sequence>
<keyword evidence="7 14" id="KW-0067">ATP-binding</keyword>
<dbReference type="PANTHER" id="PTHR43394">
    <property type="entry name" value="ATP-DEPENDENT PERMEASE MDL1, MITOCHONDRIAL"/>
    <property type="match status" value="1"/>
</dbReference>
<dbReference type="Gene3D" id="3.40.50.300">
    <property type="entry name" value="P-loop containing nucleotide triphosphate hydrolases"/>
    <property type="match status" value="2"/>
</dbReference>
<dbReference type="GO" id="GO:0015421">
    <property type="term" value="F:ABC-type oligopeptide transporter activity"/>
    <property type="evidence" value="ECO:0007669"/>
    <property type="project" value="TreeGrafter"/>
</dbReference>
<evidence type="ECO:0000256" key="9">
    <source>
        <dbReference type="ARBA" id="ARBA00023136"/>
    </source>
</evidence>
<dbReference type="InterPro" id="IPR027417">
    <property type="entry name" value="P-loop_NTPase"/>
</dbReference>
<keyword evidence="9 11" id="KW-0472">Membrane</keyword>
<evidence type="ECO:0000256" key="5">
    <source>
        <dbReference type="ARBA" id="ARBA00022737"/>
    </source>
</evidence>
<evidence type="ECO:0000313" key="15">
    <source>
        <dbReference type="Proteomes" id="UP001370490"/>
    </source>
</evidence>
<gene>
    <name evidence="14" type="ORF">RJ641_032483</name>
</gene>
<keyword evidence="3" id="KW-0813">Transport</keyword>
<dbReference type="GO" id="GO:0005743">
    <property type="term" value="C:mitochondrial inner membrane"/>
    <property type="evidence" value="ECO:0007669"/>
    <property type="project" value="TreeGrafter"/>
</dbReference>
<keyword evidence="5" id="KW-0677">Repeat</keyword>
<dbReference type="Proteomes" id="UP001370490">
    <property type="component" value="Unassembled WGS sequence"/>
</dbReference>
<dbReference type="EMBL" id="JBAMMX010000006">
    <property type="protein sequence ID" value="KAK6938975.1"/>
    <property type="molecule type" value="Genomic_DNA"/>
</dbReference>
<evidence type="ECO:0000256" key="2">
    <source>
        <dbReference type="ARBA" id="ARBA00007577"/>
    </source>
</evidence>
<dbReference type="InterPro" id="IPR003439">
    <property type="entry name" value="ABC_transporter-like_ATP-bd"/>
</dbReference>
<comment type="similarity">
    <text evidence="2">Belongs to the ABC transporter superfamily. ABCB family. Multidrug resistance exporter (TC 3.A.1.201) subfamily.</text>
</comment>
<keyword evidence="8 11" id="KW-1133">Transmembrane helix</keyword>
<evidence type="ECO:0000256" key="6">
    <source>
        <dbReference type="ARBA" id="ARBA00022741"/>
    </source>
</evidence>
<comment type="caution">
    <text evidence="14">The sequence shown here is derived from an EMBL/GenBank/DDBJ whole genome shotgun (WGS) entry which is preliminary data.</text>
</comment>
<evidence type="ECO:0000256" key="8">
    <source>
        <dbReference type="ARBA" id="ARBA00022989"/>
    </source>
</evidence>
<feature type="transmembrane region" description="Helical" evidence="11">
    <location>
        <begin position="872"/>
        <end position="889"/>
    </location>
</feature>
<feature type="transmembrane region" description="Helical" evidence="11">
    <location>
        <begin position="174"/>
        <end position="192"/>
    </location>
</feature>
<dbReference type="FunFam" id="3.40.50.300:FF:000205">
    <property type="entry name" value="ABC transporter B family member 4"/>
    <property type="match status" value="1"/>
</dbReference>
<dbReference type="Pfam" id="PF00005">
    <property type="entry name" value="ABC_tran"/>
    <property type="match status" value="2"/>
</dbReference>
<keyword evidence="4 11" id="KW-0812">Transmembrane</keyword>
<feature type="domain" description="ABC transmembrane type-1" evidence="13">
    <location>
        <begin position="706"/>
        <end position="1017"/>
    </location>
</feature>
<dbReference type="PROSITE" id="PS50929">
    <property type="entry name" value="ABC_TM1F"/>
    <property type="match status" value="2"/>
</dbReference>
<dbReference type="FunFam" id="3.40.50.300:FF:000836">
    <property type="entry name" value="ABC transporter B family member 25"/>
    <property type="match status" value="1"/>
</dbReference>
<organism evidence="14 15">
    <name type="scientific">Dillenia turbinata</name>
    <dbReference type="NCBI Taxonomy" id="194707"/>
    <lineage>
        <taxon>Eukaryota</taxon>
        <taxon>Viridiplantae</taxon>
        <taxon>Streptophyta</taxon>
        <taxon>Embryophyta</taxon>
        <taxon>Tracheophyta</taxon>
        <taxon>Spermatophyta</taxon>
        <taxon>Magnoliopsida</taxon>
        <taxon>eudicotyledons</taxon>
        <taxon>Gunneridae</taxon>
        <taxon>Pentapetalae</taxon>
        <taxon>Dilleniales</taxon>
        <taxon>Dilleniaceae</taxon>
        <taxon>Dillenia</taxon>
    </lineage>
</organism>
<accession>A0AAN8VRR3</accession>
<feature type="transmembrane region" description="Helical" evidence="11">
    <location>
        <begin position="956"/>
        <end position="977"/>
    </location>
</feature>
<feature type="transmembrane region" description="Helical" evidence="11">
    <location>
        <begin position="43"/>
        <end position="67"/>
    </location>
</feature>
<evidence type="ECO:0000313" key="14">
    <source>
        <dbReference type="EMBL" id="KAK6938975.1"/>
    </source>
</evidence>
<name>A0AAN8VRR3_9MAGN</name>
<dbReference type="SUPFAM" id="SSF52540">
    <property type="entry name" value="P-loop containing nucleoside triphosphate hydrolases"/>
    <property type="match status" value="2"/>
</dbReference>
<evidence type="ECO:0000256" key="11">
    <source>
        <dbReference type="SAM" id="Phobius"/>
    </source>
</evidence>
<feature type="transmembrane region" description="Helical" evidence="11">
    <location>
        <begin position="198"/>
        <end position="217"/>
    </location>
</feature>
<feature type="transmembrane region" description="Helical" evidence="11">
    <location>
        <begin position="836"/>
        <end position="866"/>
    </location>
</feature>
<dbReference type="Pfam" id="PF00664">
    <property type="entry name" value="ABC_membrane"/>
    <property type="match status" value="3"/>
</dbReference>
<dbReference type="PANTHER" id="PTHR43394:SF11">
    <property type="entry name" value="ATP-BINDING CASSETTE TRANSPORTER"/>
    <property type="match status" value="1"/>
</dbReference>
<keyword evidence="6" id="KW-0547">Nucleotide-binding</keyword>
<dbReference type="GO" id="GO:0005524">
    <property type="term" value="F:ATP binding"/>
    <property type="evidence" value="ECO:0007669"/>
    <property type="project" value="UniProtKB-KW"/>
</dbReference>
<dbReference type="GO" id="GO:0016887">
    <property type="term" value="F:ATP hydrolysis activity"/>
    <property type="evidence" value="ECO:0007669"/>
    <property type="project" value="InterPro"/>
</dbReference>